<dbReference type="Proteomes" id="UP001497535">
    <property type="component" value="Unassembled WGS sequence"/>
</dbReference>
<dbReference type="EMBL" id="CAVMJV010000023">
    <property type="protein sequence ID" value="CAK5073127.1"/>
    <property type="molecule type" value="Genomic_DNA"/>
</dbReference>
<reference evidence="1" key="1">
    <citation type="submission" date="2023-11" db="EMBL/GenBank/DDBJ databases">
        <authorList>
            <person name="Poullet M."/>
        </authorList>
    </citation>
    <scope>NUCLEOTIDE SEQUENCE</scope>
    <source>
        <strain evidence="1">E1834</strain>
    </source>
</reference>
<sequence length="83" mass="9645">MPHPTALSLSLFFQHSPLLLFSHSLPPSFHYFQLFSFFSLIFFSFKTSPTAMDGTFVGTFCLLISSIQTRWKAFFVEIREKED</sequence>
<keyword evidence="2" id="KW-1185">Reference proteome</keyword>
<name>A0ACB0Z2F6_MELEN</name>
<accession>A0ACB0Z2F6</accession>
<evidence type="ECO:0000313" key="1">
    <source>
        <dbReference type="EMBL" id="CAK5073127.1"/>
    </source>
</evidence>
<proteinExistence type="predicted"/>
<protein>
    <submittedName>
        <fullName evidence="1">Uncharacterized protein</fullName>
    </submittedName>
</protein>
<organism evidence="1 2">
    <name type="scientific">Meloidogyne enterolobii</name>
    <name type="common">Root-knot nematode worm</name>
    <name type="synonym">Meloidogyne mayaguensis</name>
    <dbReference type="NCBI Taxonomy" id="390850"/>
    <lineage>
        <taxon>Eukaryota</taxon>
        <taxon>Metazoa</taxon>
        <taxon>Ecdysozoa</taxon>
        <taxon>Nematoda</taxon>
        <taxon>Chromadorea</taxon>
        <taxon>Rhabditida</taxon>
        <taxon>Tylenchina</taxon>
        <taxon>Tylenchomorpha</taxon>
        <taxon>Tylenchoidea</taxon>
        <taxon>Meloidogynidae</taxon>
        <taxon>Meloidogyninae</taxon>
        <taxon>Meloidogyne</taxon>
    </lineage>
</organism>
<gene>
    <name evidence="1" type="ORF">MENTE1834_LOCUS19767</name>
</gene>
<comment type="caution">
    <text evidence="1">The sequence shown here is derived from an EMBL/GenBank/DDBJ whole genome shotgun (WGS) entry which is preliminary data.</text>
</comment>
<evidence type="ECO:0000313" key="2">
    <source>
        <dbReference type="Proteomes" id="UP001497535"/>
    </source>
</evidence>